<keyword evidence="2" id="KW-0732">Signal</keyword>
<reference evidence="4" key="1">
    <citation type="submission" date="2022-11" db="UniProtKB">
        <authorList>
            <consortium name="WormBaseParasite"/>
        </authorList>
    </citation>
    <scope>IDENTIFICATION</scope>
</reference>
<dbReference type="WBParaSite" id="Gr19_v10_g13918.t1">
    <property type="protein sequence ID" value="Gr19_v10_g13918.t1"/>
    <property type="gene ID" value="Gr19_v10_g13918"/>
</dbReference>
<evidence type="ECO:0000256" key="2">
    <source>
        <dbReference type="SAM" id="SignalP"/>
    </source>
</evidence>
<evidence type="ECO:0000313" key="3">
    <source>
        <dbReference type="Proteomes" id="UP000887572"/>
    </source>
</evidence>
<dbReference type="InterPro" id="IPR016186">
    <property type="entry name" value="C-type_lectin-like/link_sf"/>
</dbReference>
<dbReference type="Proteomes" id="UP000887572">
    <property type="component" value="Unplaced"/>
</dbReference>
<evidence type="ECO:0000256" key="1">
    <source>
        <dbReference type="SAM" id="MobiDB-lite"/>
    </source>
</evidence>
<accession>A0A914H553</accession>
<name>A0A914H553_GLORO</name>
<keyword evidence="3" id="KW-1185">Reference proteome</keyword>
<dbReference type="AlphaFoldDB" id="A0A914H553"/>
<proteinExistence type="predicted"/>
<feature type="region of interest" description="Disordered" evidence="1">
    <location>
        <begin position="35"/>
        <end position="64"/>
    </location>
</feature>
<dbReference type="SUPFAM" id="SSF56436">
    <property type="entry name" value="C-type lectin-like"/>
    <property type="match status" value="1"/>
</dbReference>
<sequence length="202" mass="22951">MLSRIVPAVAVATYILLVLTAVPPLAEASAQRLSQLENAQPPPPPDYANSAVDEGEQFEQQKQQQHQQQKQQFVAVCPDGWLNFRDEACFYGLHQIQLPFYYGAEACAQIKANFSSVHSMDEFRVIAANFDLRHFWIGIFFGSSRFEDGTKVDQEVFEQLTPLVPWAPPQIPKGFVCRANPQFVYGNKRDGNGHGKRRRRQR</sequence>
<dbReference type="Gene3D" id="3.10.100.10">
    <property type="entry name" value="Mannose-Binding Protein A, subunit A"/>
    <property type="match status" value="1"/>
</dbReference>
<protein>
    <submittedName>
        <fullName evidence="4">Uncharacterized protein</fullName>
    </submittedName>
</protein>
<feature type="chain" id="PRO_5037286971" evidence="2">
    <location>
        <begin position="29"/>
        <end position="202"/>
    </location>
</feature>
<feature type="signal peptide" evidence="2">
    <location>
        <begin position="1"/>
        <end position="28"/>
    </location>
</feature>
<dbReference type="CDD" id="cd00037">
    <property type="entry name" value="CLECT"/>
    <property type="match status" value="1"/>
</dbReference>
<organism evidence="3 4">
    <name type="scientific">Globodera rostochiensis</name>
    <name type="common">Golden nematode worm</name>
    <name type="synonym">Heterodera rostochiensis</name>
    <dbReference type="NCBI Taxonomy" id="31243"/>
    <lineage>
        <taxon>Eukaryota</taxon>
        <taxon>Metazoa</taxon>
        <taxon>Ecdysozoa</taxon>
        <taxon>Nematoda</taxon>
        <taxon>Chromadorea</taxon>
        <taxon>Rhabditida</taxon>
        <taxon>Tylenchina</taxon>
        <taxon>Tylenchomorpha</taxon>
        <taxon>Tylenchoidea</taxon>
        <taxon>Heteroderidae</taxon>
        <taxon>Heteroderinae</taxon>
        <taxon>Globodera</taxon>
    </lineage>
</organism>
<dbReference type="InterPro" id="IPR016187">
    <property type="entry name" value="CTDL_fold"/>
</dbReference>
<evidence type="ECO:0000313" key="4">
    <source>
        <dbReference type="WBParaSite" id="Gr19_v10_g13918.t1"/>
    </source>
</evidence>